<comment type="caution">
    <text evidence="1">The sequence shown here is derived from an EMBL/GenBank/DDBJ whole genome shotgun (WGS) entry which is preliminary data.</text>
</comment>
<accession>A0A2R5ERW6</accession>
<reference evidence="1 2" key="1">
    <citation type="submission" date="2017-08" db="EMBL/GenBank/DDBJ databases">
        <title>Substantial Increase in Enzyme Production by Combined Drug-Resistance Mutations in Paenibacillus agaridevorans.</title>
        <authorList>
            <person name="Tanaka Y."/>
            <person name="Funane K."/>
            <person name="Hosaka T."/>
            <person name="Shiwa Y."/>
            <person name="Fujita N."/>
            <person name="Miyazaki T."/>
            <person name="Yoshikawa H."/>
            <person name="Murakami K."/>
            <person name="Kasahara K."/>
            <person name="Inaoka T."/>
            <person name="Hiraga Y."/>
            <person name="Ochi K."/>
        </authorList>
    </citation>
    <scope>NUCLEOTIDE SEQUENCE [LARGE SCALE GENOMIC DNA]</scope>
    <source>
        <strain evidence="1 2">T-3040</strain>
    </source>
</reference>
<sequence>MPEARPMKGIRELLDAPSPWFLDEFWQNGLKSCTMDTDNTHVPAAMRLFRNCTDSCYL</sequence>
<dbReference type="AlphaFoldDB" id="A0A2R5ERW6"/>
<evidence type="ECO:0000313" key="2">
    <source>
        <dbReference type="Proteomes" id="UP000245202"/>
    </source>
</evidence>
<dbReference type="EMBL" id="BDQX01000036">
    <property type="protein sequence ID" value="GBG06124.1"/>
    <property type="molecule type" value="Genomic_DNA"/>
</dbReference>
<name>A0A2R5ERW6_9BACL</name>
<organism evidence="1 2">
    <name type="scientific">Paenibacillus agaridevorans</name>
    <dbReference type="NCBI Taxonomy" id="171404"/>
    <lineage>
        <taxon>Bacteria</taxon>
        <taxon>Bacillati</taxon>
        <taxon>Bacillota</taxon>
        <taxon>Bacilli</taxon>
        <taxon>Bacillales</taxon>
        <taxon>Paenibacillaceae</taxon>
        <taxon>Paenibacillus</taxon>
    </lineage>
</organism>
<gene>
    <name evidence="1" type="ORF">PAT3040_00628</name>
</gene>
<evidence type="ECO:0000313" key="1">
    <source>
        <dbReference type="EMBL" id="GBG06124.1"/>
    </source>
</evidence>
<dbReference type="Proteomes" id="UP000245202">
    <property type="component" value="Unassembled WGS sequence"/>
</dbReference>
<keyword evidence="2" id="KW-1185">Reference proteome</keyword>
<proteinExistence type="predicted"/>
<protein>
    <submittedName>
        <fullName evidence="1">Uncharacterized protein</fullName>
    </submittedName>
</protein>